<keyword evidence="3" id="KW-0812">Transmembrane</keyword>
<organism evidence="6 7">
    <name type="scientific">Paenibacillus sambharensis</name>
    <dbReference type="NCBI Taxonomy" id="1803190"/>
    <lineage>
        <taxon>Bacteria</taxon>
        <taxon>Bacillati</taxon>
        <taxon>Bacillota</taxon>
        <taxon>Bacilli</taxon>
        <taxon>Bacillales</taxon>
        <taxon>Paenibacillaceae</taxon>
        <taxon>Paenibacillus</taxon>
    </lineage>
</organism>
<dbReference type="InterPro" id="IPR050570">
    <property type="entry name" value="Cell_wall_metabolism_enzyme"/>
</dbReference>
<evidence type="ECO:0008006" key="8">
    <source>
        <dbReference type="Google" id="ProtNLM"/>
    </source>
</evidence>
<dbReference type="SUPFAM" id="SSF51261">
    <property type="entry name" value="Duplicated hybrid motif"/>
    <property type="match status" value="1"/>
</dbReference>
<dbReference type="CDD" id="cd12797">
    <property type="entry name" value="M23_peptidase"/>
    <property type="match status" value="1"/>
</dbReference>
<dbReference type="CDD" id="cd00118">
    <property type="entry name" value="LysM"/>
    <property type="match status" value="1"/>
</dbReference>
<evidence type="ECO:0000259" key="5">
    <source>
        <dbReference type="PROSITE" id="PS51782"/>
    </source>
</evidence>
<reference evidence="6 7" key="1">
    <citation type="submission" date="2018-06" db="EMBL/GenBank/DDBJ databases">
        <title>Paenibacillus imtechensis sp. nov.</title>
        <authorList>
            <person name="Pinnaka A.K."/>
            <person name="Singh H."/>
            <person name="Kaur M."/>
        </authorList>
    </citation>
    <scope>NUCLEOTIDE SEQUENCE [LARGE SCALE GENOMIC DNA]</scope>
    <source>
        <strain evidence="6 7">SMB1</strain>
    </source>
</reference>
<dbReference type="InterPro" id="IPR018392">
    <property type="entry name" value="LysM"/>
</dbReference>
<evidence type="ECO:0000256" key="2">
    <source>
        <dbReference type="SAM" id="MobiDB-lite"/>
    </source>
</evidence>
<evidence type="ECO:0000313" key="6">
    <source>
        <dbReference type="EMBL" id="PZD96595.1"/>
    </source>
</evidence>
<keyword evidence="3" id="KW-0472">Membrane</keyword>
<dbReference type="InterPro" id="IPR036779">
    <property type="entry name" value="LysM_dom_sf"/>
</dbReference>
<accession>A0A2W1LNZ7</accession>
<dbReference type="PANTHER" id="PTHR21666">
    <property type="entry name" value="PEPTIDASE-RELATED"/>
    <property type="match status" value="1"/>
</dbReference>
<dbReference type="EMBL" id="QKRB01000037">
    <property type="protein sequence ID" value="PZD96595.1"/>
    <property type="molecule type" value="Genomic_DNA"/>
</dbReference>
<dbReference type="Proteomes" id="UP000249522">
    <property type="component" value="Unassembled WGS sequence"/>
</dbReference>
<dbReference type="Pfam" id="PF01551">
    <property type="entry name" value="Peptidase_M23"/>
    <property type="match status" value="1"/>
</dbReference>
<dbReference type="InterPro" id="IPR011098">
    <property type="entry name" value="G5_dom"/>
</dbReference>
<evidence type="ECO:0000259" key="4">
    <source>
        <dbReference type="PROSITE" id="PS51109"/>
    </source>
</evidence>
<dbReference type="InterPro" id="IPR016047">
    <property type="entry name" value="M23ase_b-sheet_dom"/>
</dbReference>
<dbReference type="RefSeq" id="WP_111146000.1">
    <property type="nucleotide sequence ID" value="NZ_QKRB01000037.1"/>
</dbReference>
<dbReference type="SMART" id="SM00257">
    <property type="entry name" value="LysM"/>
    <property type="match status" value="1"/>
</dbReference>
<dbReference type="Gene3D" id="3.10.350.10">
    <property type="entry name" value="LysM domain"/>
    <property type="match status" value="1"/>
</dbReference>
<dbReference type="GO" id="GO:0004222">
    <property type="term" value="F:metalloendopeptidase activity"/>
    <property type="evidence" value="ECO:0007669"/>
    <property type="project" value="TreeGrafter"/>
</dbReference>
<gene>
    <name evidence="6" type="ORF">DNH61_07310</name>
</gene>
<evidence type="ECO:0000256" key="3">
    <source>
        <dbReference type="SAM" id="Phobius"/>
    </source>
</evidence>
<proteinExistence type="predicted"/>
<protein>
    <recommendedName>
        <fullName evidence="8">Peptidase</fullName>
    </recommendedName>
</protein>
<keyword evidence="7" id="KW-1185">Reference proteome</keyword>
<dbReference type="InterPro" id="IPR011055">
    <property type="entry name" value="Dup_hybrid_motif"/>
</dbReference>
<feature type="domain" description="LysM" evidence="5">
    <location>
        <begin position="256"/>
        <end position="300"/>
    </location>
</feature>
<feature type="domain" description="G5" evidence="4">
    <location>
        <begin position="307"/>
        <end position="387"/>
    </location>
</feature>
<dbReference type="Pfam" id="PF07501">
    <property type="entry name" value="G5"/>
    <property type="match status" value="1"/>
</dbReference>
<keyword evidence="3" id="KW-1133">Transmembrane helix</keyword>
<comment type="caution">
    <text evidence="6">The sequence shown here is derived from an EMBL/GenBank/DDBJ whole genome shotgun (WGS) entry which is preliminary data.</text>
</comment>
<feature type="region of interest" description="Disordered" evidence="2">
    <location>
        <begin position="1"/>
        <end position="34"/>
    </location>
</feature>
<dbReference type="PROSITE" id="PS51782">
    <property type="entry name" value="LYSM"/>
    <property type="match status" value="1"/>
</dbReference>
<dbReference type="SUPFAM" id="SSF54106">
    <property type="entry name" value="LysM domain"/>
    <property type="match status" value="1"/>
</dbReference>
<dbReference type="Gene3D" id="2.20.230.10">
    <property type="entry name" value="Resuscitation-promoting factor rpfb"/>
    <property type="match status" value="1"/>
</dbReference>
<name>A0A2W1LNZ7_9BACL</name>
<dbReference type="Gene3D" id="2.70.70.10">
    <property type="entry name" value="Glucose Permease (Domain IIA)"/>
    <property type="match status" value="1"/>
</dbReference>
<dbReference type="OrthoDB" id="9805799at2"/>
<feature type="compositionally biased region" description="Basic residues" evidence="2">
    <location>
        <begin position="1"/>
        <end position="18"/>
    </location>
</feature>
<evidence type="ECO:0000313" key="7">
    <source>
        <dbReference type="Proteomes" id="UP000249522"/>
    </source>
</evidence>
<dbReference type="PROSITE" id="PS51109">
    <property type="entry name" value="G5"/>
    <property type="match status" value="1"/>
</dbReference>
<dbReference type="Pfam" id="PF01476">
    <property type="entry name" value="LysM"/>
    <property type="match status" value="1"/>
</dbReference>
<feature type="transmembrane region" description="Helical" evidence="3">
    <location>
        <begin position="51"/>
        <end position="72"/>
    </location>
</feature>
<evidence type="ECO:0000256" key="1">
    <source>
        <dbReference type="ARBA" id="ARBA00022729"/>
    </source>
</evidence>
<dbReference type="PANTHER" id="PTHR21666:SF270">
    <property type="entry name" value="MUREIN HYDROLASE ACTIVATOR ENVC"/>
    <property type="match status" value="1"/>
</dbReference>
<keyword evidence="1" id="KW-0732">Signal</keyword>
<sequence>MTVHRHNNRKSKTGKGPKKPAPDTRLQDLNGKQQQAASWKSAVKGLLRKPVLLAGGALVLLSAAGLGGHYYVESNTVEYYYVYQDGAQLGTVHTPEAVEQLMEEKRKEASAANPGLKMALDAGELSYIKASGFKAKPETDATLDKLEDSITSHAVGVEVRVDGKLIGIAKDQQTADLVLKRVQSKYVPEKKAAANKVEVTALAYSSQPAAAASKTEVAEVAFVEEVELSSTKVSPGRIQDADTLYKRLVTGSAENTVYTVQEGDCIGCIADKFSISPQVIYQNNPWIKDDMIKVGDKLDLTVLEPQITVQTIENVTETETIEPTIIVQKNDEMREGERKTIREGVSGSKKVTYKLVKKNGYLMSEELVDEEIVKPAVPAIIMKGTKVVRGEGTGEFAWPVSGARLTSSYGPRWGRQHKGIDLVGNSSILAADDGVVEFAGTKNGLGKVVFIDHKNGYRTVYAHLDSINVSEGDIVEKGDKLGVMGNTGHSTGTHLHFEIHKDGKVQNPINYL</sequence>
<dbReference type="SMART" id="SM01208">
    <property type="entry name" value="G5"/>
    <property type="match status" value="1"/>
</dbReference>
<dbReference type="AlphaFoldDB" id="A0A2W1LNZ7"/>